<evidence type="ECO:0000313" key="2">
    <source>
        <dbReference type="Proteomes" id="UP001333102"/>
    </source>
</evidence>
<gene>
    <name evidence="1" type="ORF">VLY81_05280</name>
</gene>
<sequence length="110" mass="12228">MENKAMFAAYSRLTVVNHFKNLRAGNRSPRSGTAAMDFHEFMDAIEKRTVVSAERSRSLPASEVLQSAINARYTGDYRFERQVLGIVETAYTLGLVGPDGTLAPPRSRYA</sequence>
<dbReference type="EMBL" id="CP141614">
    <property type="protein sequence ID" value="WRP15575.1"/>
    <property type="molecule type" value="Genomic_DNA"/>
</dbReference>
<name>A0ABZ1BSY7_9FIRM</name>
<organism evidence="1 2">
    <name type="scientific">Geochorda subterranea</name>
    <dbReference type="NCBI Taxonomy" id="3109564"/>
    <lineage>
        <taxon>Bacteria</taxon>
        <taxon>Bacillati</taxon>
        <taxon>Bacillota</taxon>
        <taxon>Limnochordia</taxon>
        <taxon>Limnochordales</taxon>
        <taxon>Geochordaceae</taxon>
        <taxon>Geochorda</taxon>
    </lineage>
</organism>
<dbReference type="RefSeq" id="WP_324669981.1">
    <property type="nucleotide sequence ID" value="NZ_CP141614.1"/>
</dbReference>
<proteinExistence type="predicted"/>
<dbReference type="Proteomes" id="UP001333102">
    <property type="component" value="Chromosome"/>
</dbReference>
<evidence type="ECO:0000313" key="1">
    <source>
        <dbReference type="EMBL" id="WRP15575.1"/>
    </source>
</evidence>
<reference evidence="2" key="1">
    <citation type="submission" date="2023-12" db="EMBL/GenBank/DDBJ databases">
        <title>Novel isolates from deep terrestrial aquifers shed light on the physiology and ecology of the class Limnochordia.</title>
        <authorList>
            <person name="Karnachuk O.V."/>
            <person name="Lukina A.P."/>
            <person name="Avakyan M.R."/>
            <person name="Kadnikov V."/>
            <person name="Begmatov S."/>
            <person name="Beletsky A.V."/>
            <person name="Mardanov A.V."/>
            <person name="Ravin N.V."/>
        </authorList>
    </citation>
    <scope>NUCLEOTIDE SEQUENCE [LARGE SCALE GENOMIC DNA]</scope>
    <source>
        <strain evidence="2">LN</strain>
    </source>
</reference>
<protein>
    <submittedName>
        <fullName evidence="1">Uncharacterized protein</fullName>
    </submittedName>
</protein>
<keyword evidence="2" id="KW-1185">Reference proteome</keyword>
<accession>A0ABZ1BSY7</accession>